<evidence type="ECO:0000259" key="1">
    <source>
        <dbReference type="SMART" id="SM01321"/>
    </source>
</evidence>
<dbReference type="RefSeq" id="WP_230222719.1">
    <property type="nucleotide sequence ID" value="NZ_JAJKFT010000010.1"/>
</dbReference>
<reference evidence="2" key="1">
    <citation type="submission" date="2021-11" db="EMBL/GenBank/DDBJ databases">
        <title>Genome sequence.</title>
        <authorList>
            <person name="Sun Q."/>
        </authorList>
    </citation>
    <scope>NUCLEOTIDE SEQUENCE</scope>
    <source>
        <strain evidence="2">JC732</strain>
    </source>
</reference>
<keyword evidence="3" id="KW-1185">Reference proteome</keyword>
<dbReference type="GO" id="GO:0004803">
    <property type="term" value="F:transposase activity"/>
    <property type="evidence" value="ECO:0007669"/>
    <property type="project" value="InterPro"/>
</dbReference>
<dbReference type="SMART" id="SM01321">
    <property type="entry name" value="Y1_Tnp"/>
    <property type="match status" value="1"/>
</dbReference>
<dbReference type="GO" id="GO:0003677">
    <property type="term" value="F:DNA binding"/>
    <property type="evidence" value="ECO:0007669"/>
    <property type="project" value="InterPro"/>
</dbReference>
<dbReference type="InterPro" id="IPR002686">
    <property type="entry name" value="Transposase_17"/>
</dbReference>
<dbReference type="Proteomes" id="UP001139103">
    <property type="component" value="Unassembled WGS sequence"/>
</dbReference>
<gene>
    <name evidence="2" type="ORF">LOC68_21965</name>
</gene>
<dbReference type="EMBL" id="JAJKFT010000010">
    <property type="protein sequence ID" value="MCC9631067.1"/>
    <property type="molecule type" value="Genomic_DNA"/>
</dbReference>
<dbReference type="PANTHER" id="PTHR33360">
    <property type="entry name" value="TRANSPOSASE FOR INSERTION SEQUENCE ELEMENT IS200"/>
    <property type="match status" value="1"/>
</dbReference>
<sequence>MPQSYARLWCHLVFSTKHREPLLRDVDVRARLHAYLATCLGNAKSEPQIVGGVDDHVHLLFCLSRSISLADLVIELKTSSSKWLKTLGTPYQGFYWQAGYGAFSVSESKVPDVTAYVRGQEEHHRRFDFKTEFRALCERHGIVLNEQYAWD</sequence>
<dbReference type="AlphaFoldDB" id="A0A9X1MRF3"/>
<organism evidence="2 3">
    <name type="scientific">Blastopirellula sediminis</name>
    <dbReference type="NCBI Taxonomy" id="2894196"/>
    <lineage>
        <taxon>Bacteria</taxon>
        <taxon>Pseudomonadati</taxon>
        <taxon>Planctomycetota</taxon>
        <taxon>Planctomycetia</taxon>
        <taxon>Pirellulales</taxon>
        <taxon>Pirellulaceae</taxon>
        <taxon>Blastopirellula</taxon>
    </lineage>
</organism>
<comment type="caution">
    <text evidence="2">The sequence shown here is derived from an EMBL/GenBank/DDBJ whole genome shotgun (WGS) entry which is preliminary data.</text>
</comment>
<name>A0A9X1MRF3_9BACT</name>
<dbReference type="GO" id="GO:0006313">
    <property type="term" value="P:DNA transposition"/>
    <property type="evidence" value="ECO:0007669"/>
    <property type="project" value="InterPro"/>
</dbReference>
<accession>A0A9X1MRF3</accession>
<protein>
    <submittedName>
        <fullName evidence="2">Transposase</fullName>
    </submittedName>
</protein>
<dbReference type="Pfam" id="PF01797">
    <property type="entry name" value="Y1_Tnp"/>
    <property type="match status" value="1"/>
</dbReference>
<evidence type="ECO:0000313" key="3">
    <source>
        <dbReference type="Proteomes" id="UP001139103"/>
    </source>
</evidence>
<dbReference type="Gene3D" id="3.30.70.1290">
    <property type="entry name" value="Transposase IS200-like"/>
    <property type="match status" value="1"/>
</dbReference>
<dbReference type="InterPro" id="IPR036515">
    <property type="entry name" value="Transposase_17_sf"/>
</dbReference>
<feature type="domain" description="Transposase IS200-like" evidence="1">
    <location>
        <begin position="5"/>
        <end position="120"/>
    </location>
</feature>
<dbReference type="PANTHER" id="PTHR33360:SF2">
    <property type="entry name" value="TRANSPOSASE FOR INSERTION SEQUENCE ELEMENT IS200"/>
    <property type="match status" value="1"/>
</dbReference>
<proteinExistence type="predicted"/>
<dbReference type="SUPFAM" id="SSF143422">
    <property type="entry name" value="Transposase IS200-like"/>
    <property type="match status" value="1"/>
</dbReference>
<evidence type="ECO:0000313" key="2">
    <source>
        <dbReference type="EMBL" id="MCC9631067.1"/>
    </source>
</evidence>